<keyword evidence="2" id="KW-0501">Molybdenum cofactor biosynthesis</keyword>
<name>A0A4V0P1R4_9ARCH</name>
<dbReference type="InterPro" id="IPR002820">
    <property type="entry name" value="Mopterin_CF_biosynth-C_dom"/>
</dbReference>
<dbReference type="AlphaFoldDB" id="A0A4V0P1R4"/>
<evidence type="ECO:0000256" key="1">
    <source>
        <dbReference type="ARBA" id="ARBA00005046"/>
    </source>
</evidence>
<comment type="pathway">
    <text evidence="1">Cofactor biosynthesis; molybdopterin biosynthesis.</text>
</comment>
<dbReference type="Gene3D" id="3.30.70.640">
    <property type="entry name" value="Molybdopterin cofactor biosynthesis C (MoaC) domain"/>
    <property type="match status" value="1"/>
</dbReference>
<evidence type="ECO:0000256" key="2">
    <source>
        <dbReference type="ARBA" id="ARBA00023150"/>
    </source>
</evidence>
<dbReference type="KEGG" id="ccai:NAS2_1241"/>
<evidence type="ECO:0000313" key="5">
    <source>
        <dbReference type="Proteomes" id="UP000509448"/>
    </source>
</evidence>
<feature type="domain" description="Molybdopterin cofactor biosynthesis C (MoaC)" evidence="3">
    <location>
        <begin position="2"/>
        <end position="136"/>
    </location>
</feature>
<dbReference type="Pfam" id="PF01967">
    <property type="entry name" value="MoaC"/>
    <property type="match status" value="1"/>
</dbReference>
<dbReference type="Proteomes" id="UP000509448">
    <property type="component" value="Chromosome"/>
</dbReference>
<gene>
    <name evidence="4" type="ORF">NAS2_1241</name>
</gene>
<evidence type="ECO:0000259" key="3">
    <source>
        <dbReference type="Pfam" id="PF01967"/>
    </source>
</evidence>
<protein>
    <submittedName>
        <fullName evidence="4">Molybdenum cofactor biosynthesis protein MoaC</fullName>
    </submittedName>
</protein>
<dbReference type="GO" id="GO:0006777">
    <property type="term" value="P:Mo-molybdopterin cofactor biosynthetic process"/>
    <property type="evidence" value="ECO:0007669"/>
    <property type="project" value="UniProtKB-KW"/>
</dbReference>
<accession>A0A4V0P1R4</accession>
<dbReference type="UniPathway" id="UPA00344"/>
<proteinExistence type="predicted"/>
<sequence>MTRKDEVYREATATGKIVLRESTLDAIRRGVVPKGDPLTISKVVAMEAVKRTPYDLPFCHGIPITGVDVEISLEPDGVRATVTVRAIARTGVEMEALSGVSAALLNVWDMVKSLEKDESGNYPWTRISDIRVVNKVKRSSPGS</sequence>
<dbReference type="SUPFAM" id="SSF55040">
    <property type="entry name" value="Molybdenum cofactor biosynthesis protein C, MoaC"/>
    <property type="match status" value="1"/>
</dbReference>
<evidence type="ECO:0000313" key="4">
    <source>
        <dbReference type="EMBL" id="BBE42630.1"/>
    </source>
</evidence>
<dbReference type="InterPro" id="IPR036522">
    <property type="entry name" value="MoaC_sf"/>
</dbReference>
<dbReference type="NCBIfam" id="NF008999">
    <property type="entry name" value="PRK12343.1"/>
    <property type="match status" value="1"/>
</dbReference>
<dbReference type="EMBL" id="AP018732">
    <property type="protein sequence ID" value="BBE42630.1"/>
    <property type="molecule type" value="Genomic_DNA"/>
</dbReference>
<keyword evidence="5" id="KW-1185">Reference proteome</keyword>
<organism evidence="4 5">
    <name type="scientific">Conexivisphaera calida</name>
    <dbReference type="NCBI Taxonomy" id="1874277"/>
    <lineage>
        <taxon>Archaea</taxon>
        <taxon>Nitrososphaerota</taxon>
        <taxon>Conexivisphaeria</taxon>
        <taxon>Conexivisphaerales</taxon>
        <taxon>Conexivisphaeraceae</taxon>
        <taxon>Conexivisphaera</taxon>
    </lineage>
</organism>
<reference evidence="4 5" key="1">
    <citation type="journal article" date="2019" name="ISME J.">
        <title>Isolation and characterization of a thermophilic sulfur- and iron-reducing thaumarchaeote from a terrestrial acidic hot spring.</title>
        <authorList>
            <person name="Kato S."/>
            <person name="Itoh T."/>
            <person name="Yuki M."/>
            <person name="Nagamori M."/>
            <person name="Ohnishi M."/>
            <person name="Uematsu K."/>
            <person name="Suzuki K."/>
            <person name="Takashina T."/>
            <person name="Ohkuma M."/>
        </authorList>
    </citation>
    <scope>NUCLEOTIDE SEQUENCE [LARGE SCALE GENOMIC DNA]</scope>
    <source>
        <strain evidence="4 5">NAS-02</strain>
    </source>
</reference>